<protein>
    <submittedName>
        <fullName evidence="4">Uncharacterized protein LOC116945211</fullName>
    </submittedName>
</protein>
<dbReference type="Proteomes" id="UP001318040">
    <property type="component" value="Chromosome 23"/>
</dbReference>
<keyword evidence="3" id="KW-1185">Reference proteome</keyword>
<evidence type="ECO:0000256" key="2">
    <source>
        <dbReference type="SAM" id="Phobius"/>
    </source>
</evidence>
<gene>
    <name evidence="4" type="primary">LOC116945211</name>
</gene>
<keyword evidence="2" id="KW-1133">Transmembrane helix</keyword>
<dbReference type="AlphaFoldDB" id="A0AAJ7TEW8"/>
<evidence type="ECO:0000256" key="1">
    <source>
        <dbReference type="SAM" id="MobiDB-lite"/>
    </source>
</evidence>
<feature type="region of interest" description="Disordered" evidence="1">
    <location>
        <begin position="197"/>
        <end position="216"/>
    </location>
</feature>
<dbReference type="KEGG" id="pmrn:116945211"/>
<dbReference type="GeneID" id="116945211"/>
<feature type="transmembrane region" description="Helical" evidence="2">
    <location>
        <begin position="48"/>
        <end position="72"/>
    </location>
</feature>
<name>A0AAJ7TEW8_PETMA</name>
<proteinExistence type="predicted"/>
<keyword evidence="2" id="KW-0472">Membrane</keyword>
<evidence type="ECO:0000313" key="3">
    <source>
        <dbReference type="Proteomes" id="UP001318040"/>
    </source>
</evidence>
<reference evidence="4" key="1">
    <citation type="submission" date="2025-08" db="UniProtKB">
        <authorList>
            <consortium name="RefSeq"/>
        </authorList>
    </citation>
    <scope>IDENTIFICATION</scope>
    <source>
        <tissue evidence="4">Sperm</tissue>
    </source>
</reference>
<organism evidence="3 4">
    <name type="scientific">Petromyzon marinus</name>
    <name type="common">Sea lamprey</name>
    <dbReference type="NCBI Taxonomy" id="7757"/>
    <lineage>
        <taxon>Eukaryota</taxon>
        <taxon>Metazoa</taxon>
        <taxon>Chordata</taxon>
        <taxon>Craniata</taxon>
        <taxon>Vertebrata</taxon>
        <taxon>Cyclostomata</taxon>
        <taxon>Hyperoartia</taxon>
        <taxon>Petromyzontiformes</taxon>
        <taxon>Petromyzontidae</taxon>
        <taxon>Petromyzon</taxon>
    </lineage>
</organism>
<accession>A0AAJ7TEW8</accession>
<dbReference type="RefSeq" id="XP_032815388.1">
    <property type="nucleotide sequence ID" value="XM_032959497.1"/>
</dbReference>
<evidence type="ECO:0000313" key="4">
    <source>
        <dbReference type="RefSeq" id="XP_032815388.1"/>
    </source>
</evidence>
<sequence>MARPGERLVSLVNMIYGWFGAWGDDALNPCASCSCELPRSANPAVTGAAVTAVLLLAWLMSVMLLSLLTVCFRRNRGLHRENESFWFQIEKLRCQLQKQEDELITQRKQLARQHVDEMKHLATRCITAVHGAPNIVMSFKLAFGCIKRYITAVGTSATTVTGAVSTVTKCCTDAARCIHRPIDAIINSASSATSFTATRSSTANPTATTGSITHATAATTPTTHVRRYRCKGWNRLVKPASSSIRRSSRKCVKHFK</sequence>
<keyword evidence="2" id="KW-0812">Transmembrane</keyword>